<reference evidence="4" key="2">
    <citation type="submission" date="2022-01" db="EMBL/GenBank/DDBJ databases">
        <authorList>
            <person name="Yamashiro T."/>
            <person name="Shiraishi A."/>
            <person name="Satake H."/>
            <person name="Nakayama K."/>
        </authorList>
    </citation>
    <scope>NUCLEOTIDE SEQUENCE</scope>
</reference>
<dbReference type="Pfam" id="PF07727">
    <property type="entry name" value="RVT_2"/>
    <property type="match status" value="1"/>
</dbReference>
<dbReference type="EMBL" id="BQNB010021183">
    <property type="protein sequence ID" value="GJU03744.1"/>
    <property type="molecule type" value="Genomic_DNA"/>
</dbReference>
<dbReference type="SUPFAM" id="SSF56672">
    <property type="entry name" value="DNA/RNA polymerases"/>
    <property type="match status" value="1"/>
</dbReference>
<feature type="region of interest" description="Disordered" evidence="1">
    <location>
        <begin position="94"/>
        <end position="172"/>
    </location>
</feature>
<evidence type="ECO:0000259" key="2">
    <source>
        <dbReference type="Pfam" id="PF07727"/>
    </source>
</evidence>
<protein>
    <submittedName>
        <fullName evidence="4">Ribonuclease H-like domain-containing protein</fullName>
    </submittedName>
</protein>
<accession>A0ABQ5IU60</accession>
<gene>
    <name evidence="4" type="ORF">Tco_1114082</name>
</gene>
<keyword evidence="5" id="KW-1185">Reference proteome</keyword>
<organism evidence="4 5">
    <name type="scientific">Tanacetum coccineum</name>
    <dbReference type="NCBI Taxonomy" id="301880"/>
    <lineage>
        <taxon>Eukaryota</taxon>
        <taxon>Viridiplantae</taxon>
        <taxon>Streptophyta</taxon>
        <taxon>Embryophyta</taxon>
        <taxon>Tracheophyta</taxon>
        <taxon>Spermatophyta</taxon>
        <taxon>Magnoliopsida</taxon>
        <taxon>eudicotyledons</taxon>
        <taxon>Gunneridae</taxon>
        <taxon>Pentapetalae</taxon>
        <taxon>asterids</taxon>
        <taxon>campanulids</taxon>
        <taxon>Asterales</taxon>
        <taxon>Asteraceae</taxon>
        <taxon>Asteroideae</taxon>
        <taxon>Anthemideae</taxon>
        <taxon>Anthemidinae</taxon>
        <taxon>Tanacetum</taxon>
    </lineage>
</organism>
<feature type="compositionally biased region" description="Basic and acidic residues" evidence="1">
    <location>
        <begin position="110"/>
        <end position="150"/>
    </location>
</feature>
<dbReference type="PANTHER" id="PTHR11439:SF495">
    <property type="entry name" value="REVERSE TRANSCRIPTASE, RNA-DEPENDENT DNA POLYMERASE-RELATED"/>
    <property type="match status" value="1"/>
</dbReference>
<evidence type="ECO:0000259" key="3">
    <source>
        <dbReference type="Pfam" id="PF25597"/>
    </source>
</evidence>
<dbReference type="InterPro" id="IPR013103">
    <property type="entry name" value="RVT_2"/>
</dbReference>
<reference evidence="4" key="1">
    <citation type="journal article" date="2022" name="Int. J. Mol. Sci.">
        <title>Draft Genome of Tanacetum Coccineum: Genomic Comparison of Closely Related Tanacetum-Family Plants.</title>
        <authorList>
            <person name="Yamashiro T."/>
            <person name="Shiraishi A."/>
            <person name="Nakayama K."/>
            <person name="Satake H."/>
        </authorList>
    </citation>
    <scope>NUCLEOTIDE SEQUENCE</scope>
</reference>
<evidence type="ECO:0000313" key="4">
    <source>
        <dbReference type="EMBL" id="GJU03744.1"/>
    </source>
</evidence>
<feature type="domain" description="Reverse transcriptase Ty1/copia-type" evidence="2">
    <location>
        <begin position="282"/>
        <end position="414"/>
    </location>
</feature>
<comment type="caution">
    <text evidence="4">The sequence shown here is derived from an EMBL/GenBank/DDBJ whole genome shotgun (WGS) entry which is preliminary data.</text>
</comment>
<feature type="domain" description="Retroviral polymerase SH3-like" evidence="3">
    <location>
        <begin position="6"/>
        <end position="62"/>
    </location>
</feature>
<feature type="compositionally biased region" description="Low complexity" evidence="1">
    <location>
        <begin position="151"/>
        <end position="172"/>
    </location>
</feature>
<proteinExistence type="predicted"/>
<dbReference type="PANTHER" id="PTHR11439">
    <property type="entry name" value="GAG-POL-RELATED RETROTRANSPOSON"/>
    <property type="match status" value="1"/>
</dbReference>
<dbReference type="InterPro" id="IPR043502">
    <property type="entry name" value="DNA/RNA_pol_sf"/>
</dbReference>
<sequence>MRPFRCPVTILNTKDHLGKFDGKADKGFFIGYSTNSKAFRVFNSRTRIVEENLHVQFSENTSNIAGSEPNWLFDIDALTNSMNYKPVVARYQSNGNAGTKACDNAGKARVKTEEKKDAEDLGNKSRNPTEGKDSKVPSTEEPRINQEKDNNISSTNNINTASDGNNTNNVNAVSSTVNAAGTEVNVVDPKTSIELLNDSNMPESEDIIYSDDDEDVGAEADMNNLDAFMPFSPIPTTRIHKDHLVDQIIGDLNSAPQTRRMTKNLKEHEAMQDELLQFKLQKVWTLVDLPNGKRATGTKWVYKNKKDKRGIVIKNKARLVAQGYIQEEEIAYDEVFTPVARIEAIRLFLAYASFKDFVVYQMDVKSAFLYGKIEEEVYVCQPPGFEDPDFPDKVYKVEKALYGLHQALRAWTASAAEGRWDFISQTICDLRFKEIWRLLMSKPAKHTPMKPISLAKDADGEDVDEHIFQVNTKVSHLHVVKRIFRYLKGQPKLGLWYPKDSPFDLVAYTDSDYAGASLDRKSTT</sequence>
<evidence type="ECO:0000313" key="5">
    <source>
        <dbReference type="Proteomes" id="UP001151760"/>
    </source>
</evidence>
<evidence type="ECO:0000256" key="1">
    <source>
        <dbReference type="SAM" id="MobiDB-lite"/>
    </source>
</evidence>
<dbReference type="Proteomes" id="UP001151760">
    <property type="component" value="Unassembled WGS sequence"/>
</dbReference>
<dbReference type="Pfam" id="PF25597">
    <property type="entry name" value="SH3_retrovirus"/>
    <property type="match status" value="1"/>
</dbReference>
<dbReference type="InterPro" id="IPR057670">
    <property type="entry name" value="SH3_retrovirus"/>
</dbReference>
<name>A0ABQ5IU60_9ASTR</name>